<evidence type="ECO:0000313" key="1">
    <source>
        <dbReference type="EMBL" id="KAF6357770.1"/>
    </source>
</evidence>
<sequence>MEEISAREAAGSPRVQFQSLETQYEGLPPEPQVVQDTAMEQGLAGVIKSLQVPVFFIPELPPSTYAGHGTSNEAGFRGQGHKGLHVGYRPGFYLPGLPACRAGHCLSFLGAPCERGVRRSVFQWLV</sequence>
<reference evidence="1 2" key="1">
    <citation type="journal article" date="2020" name="Nature">
        <title>Six reference-quality genomes reveal evolution of bat adaptations.</title>
        <authorList>
            <person name="Jebb D."/>
            <person name="Huang Z."/>
            <person name="Pippel M."/>
            <person name="Hughes G.M."/>
            <person name="Lavrichenko K."/>
            <person name="Devanna P."/>
            <person name="Winkler S."/>
            <person name="Jermiin L.S."/>
            <person name="Skirmuntt E.C."/>
            <person name="Katzourakis A."/>
            <person name="Burkitt-Gray L."/>
            <person name="Ray D.A."/>
            <person name="Sullivan K.A.M."/>
            <person name="Roscito J.G."/>
            <person name="Kirilenko B.M."/>
            <person name="Davalos L.M."/>
            <person name="Corthals A.P."/>
            <person name="Power M.L."/>
            <person name="Jones G."/>
            <person name="Ransome R.D."/>
            <person name="Dechmann D.K.N."/>
            <person name="Locatelli A.G."/>
            <person name="Puechmaille S.J."/>
            <person name="Fedrigo O."/>
            <person name="Jarvis E.D."/>
            <person name="Hiller M."/>
            <person name="Vernes S.C."/>
            <person name="Myers E.W."/>
            <person name="Teeling E.C."/>
        </authorList>
    </citation>
    <scope>NUCLEOTIDE SEQUENCE [LARGE SCALE GENOMIC DNA]</scope>
    <source>
        <strain evidence="1">MRhiFer1</strain>
        <tissue evidence="1">Lung</tissue>
    </source>
</reference>
<gene>
    <name evidence="1" type="ORF">mRhiFer1_018925</name>
</gene>
<proteinExistence type="predicted"/>
<name>A0A7J7Y8E2_RHIFE</name>
<dbReference type="EMBL" id="JACAGC010000007">
    <property type="protein sequence ID" value="KAF6357770.1"/>
    <property type="molecule type" value="Genomic_DNA"/>
</dbReference>
<dbReference type="AlphaFoldDB" id="A0A7J7Y8E2"/>
<protein>
    <submittedName>
        <fullName evidence="1">Zinc finger protein 655</fullName>
    </submittedName>
</protein>
<dbReference type="Proteomes" id="UP000585614">
    <property type="component" value="Unassembled WGS sequence"/>
</dbReference>
<organism evidence="1 2">
    <name type="scientific">Rhinolophus ferrumequinum</name>
    <name type="common">Greater horseshoe bat</name>
    <dbReference type="NCBI Taxonomy" id="59479"/>
    <lineage>
        <taxon>Eukaryota</taxon>
        <taxon>Metazoa</taxon>
        <taxon>Chordata</taxon>
        <taxon>Craniata</taxon>
        <taxon>Vertebrata</taxon>
        <taxon>Euteleostomi</taxon>
        <taxon>Mammalia</taxon>
        <taxon>Eutheria</taxon>
        <taxon>Laurasiatheria</taxon>
        <taxon>Chiroptera</taxon>
        <taxon>Yinpterochiroptera</taxon>
        <taxon>Rhinolophoidea</taxon>
        <taxon>Rhinolophidae</taxon>
        <taxon>Rhinolophinae</taxon>
        <taxon>Rhinolophus</taxon>
    </lineage>
</organism>
<accession>A0A7J7Y8E2</accession>
<evidence type="ECO:0000313" key="2">
    <source>
        <dbReference type="Proteomes" id="UP000585614"/>
    </source>
</evidence>
<comment type="caution">
    <text evidence="1">The sequence shown here is derived from an EMBL/GenBank/DDBJ whole genome shotgun (WGS) entry which is preliminary data.</text>
</comment>